<evidence type="ECO:0000313" key="1">
    <source>
        <dbReference type="EMBL" id="KDQ19253.1"/>
    </source>
</evidence>
<proteinExistence type="predicted"/>
<dbReference type="AlphaFoldDB" id="A0A067MU40"/>
<feature type="non-terminal residue" evidence="1">
    <location>
        <position position="1"/>
    </location>
</feature>
<accession>A0A067MU40</accession>
<dbReference type="EMBL" id="KL198019">
    <property type="protein sequence ID" value="KDQ19253.1"/>
    <property type="molecule type" value="Genomic_DNA"/>
</dbReference>
<gene>
    <name evidence="1" type="ORF">BOTBODRAFT_102284</name>
</gene>
<dbReference type="HOGENOM" id="CLU_2549029_0_0_1"/>
<dbReference type="InParanoid" id="A0A067MU40"/>
<organism evidence="1 2">
    <name type="scientific">Botryobasidium botryosum (strain FD-172 SS1)</name>
    <dbReference type="NCBI Taxonomy" id="930990"/>
    <lineage>
        <taxon>Eukaryota</taxon>
        <taxon>Fungi</taxon>
        <taxon>Dikarya</taxon>
        <taxon>Basidiomycota</taxon>
        <taxon>Agaricomycotina</taxon>
        <taxon>Agaricomycetes</taxon>
        <taxon>Cantharellales</taxon>
        <taxon>Botryobasidiaceae</taxon>
        <taxon>Botryobasidium</taxon>
    </lineage>
</organism>
<dbReference type="OrthoDB" id="2142759at2759"/>
<evidence type="ECO:0000313" key="2">
    <source>
        <dbReference type="Proteomes" id="UP000027195"/>
    </source>
</evidence>
<keyword evidence="2" id="KW-1185">Reference proteome</keyword>
<reference evidence="2" key="1">
    <citation type="journal article" date="2014" name="Proc. Natl. Acad. Sci. U.S.A.">
        <title>Extensive sampling of basidiomycete genomes demonstrates inadequacy of the white-rot/brown-rot paradigm for wood decay fungi.</title>
        <authorList>
            <person name="Riley R."/>
            <person name="Salamov A.A."/>
            <person name="Brown D.W."/>
            <person name="Nagy L.G."/>
            <person name="Floudas D."/>
            <person name="Held B.W."/>
            <person name="Levasseur A."/>
            <person name="Lombard V."/>
            <person name="Morin E."/>
            <person name="Otillar R."/>
            <person name="Lindquist E.A."/>
            <person name="Sun H."/>
            <person name="LaButti K.M."/>
            <person name="Schmutz J."/>
            <person name="Jabbour D."/>
            <person name="Luo H."/>
            <person name="Baker S.E."/>
            <person name="Pisabarro A.G."/>
            <person name="Walton J.D."/>
            <person name="Blanchette R.A."/>
            <person name="Henrissat B."/>
            <person name="Martin F."/>
            <person name="Cullen D."/>
            <person name="Hibbett D.S."/>
            <person name="Grigoriev I.V."/>
        </authorList>
    </citation>
    <scope>NUCLEOTIDE SEQUENCE [LARGE SCALE GENOMIC DNA]</scope>
    <source>
        <strain evidence="2">FD-172 SS1</strain>
    </source>
</reference>
<name>A0A067MU40_BOTB1</name>
<sequence length="83" mass="9573">LDLSHIQDATIRPLDELLCDHFHQGLLKHVKGAGEPSWDFEDTMGNSDDFDLYNVDVWGTRQGKEVLELCLADRLQDHLLQQR</sequence>
<dbReference type="Proteomes" id="UP000027195">
    <property type="component" value="Unassembled WGS sequence"/>
</dbReference>
<protein>
    <submittedName>
        <fullName evidence="1">Uncharacterized protein</fullName>
    </submittedName>
</protein>